<dbReference type="GO" id="GO:0010629">
    <property type="term" value="P:negative regulation of gene expression"/>
    <property type="evidence" value="ECO:0007669"/>
    <property type="project" value="TreeGrafter"/>
</dbReference>
<dbReference type="InterPro" id="IPR012317">
    <property type="entry name" value="Poly(ADP-ribose)pol_cat_dom"/>
</dbReference>
<dbReference type="PROSITE" id="PS51059">
    <property type="entry name" value="PARP_CATALYTIC"/>
    <property type="match status" value="1"/>
</dbReference>
<evidence type="ECO:0000256" key="2">
    <source>
        <dbReference type="ARBA" id="ARBA00022676"/>
    </source>
</evidence>
<dbReference type="EMBL" id="FR962985">
    <property type="protein sequence ID" value="CDR00958.1"/>
    <property type="molecule type" value="Genomic_DNA"/>
</dbReference>
<dbReference type="AlphaFoldDB" id="A0A060ZA43"/>
<dbReference type="InterPro" id="IPR052056">
    <property type="entry name" value="Mono-ARTD/PARP"/>
</dbReference>
<dbReference type="GO" id="GO:0003950">
    <property type="term" value="F:NAD+ poly-ADP-ribosyltransferase activity"/>
    <property type="evidence" value="ECO:0007669"/>
    <property type="project" value="InterPro"/>
</dbReference>
<gene>
    <name evidence="8" type="ORF">GSONMT00006884001</name>
</gene>
<feature type="domain" description="PARP catalytic" evidence="7">
    <location>
        <begin position="1"/>
        <end position="42"/>
    </location>
</feature>
<dbReference type="GO" id="GO:0005634">
    <property type="term" value="C:nucleus"/>
    <property type="evidence" value="ECO:0007669"/>
    <property type="project" value="UniProtKB-SubCell"/>
</dbReference>
<accession>A0A060ZA43</accession>
<keyword evidence="2" id="KW-0328">Glycosyltransferase</keyword>
<keyword evidence="5" id="KW-0539">Nucleus</keyword>
<evidence type="ECO:0000256" key="6">
    <source>
        <dbReference type="ARBA" id="ARBA00024347"/>
    </source>
</evidence>
<organism evidence="8 9">
    <name type="scientific">Oncorhynchus mykiss</name>
    <name type="common">Rainbow trout</name>
    <name type="synonym">Salmo gairdneri</name>
    <dbReference type="NCBI Taxonomy" id="8022"/>
    <lineage>
        <taxon>Eukaryota</taxon>
        <taxon>Metazoa</taxon>
        <taxon>Chordata</taxon>
        <taxon>Craniata</taxon>
        <taxon>Vertebrata</taxon>
        <taxon>Euteleostomi</taxon>
        <taxon>Actinopterygii</taxon>
        <taxon>Neopterygii</taxon>
        <taxon>Teleostei</taxon>
        <taxon>Protacanthopterygii</taxon>
        <taxon>Salmoniformes</taxon>
        <taxon>Salmonidae</taxon>
        <taxon>Salmoninae</taxon>
        <taxon>Oncorhynchus</taxon>
    </lineage>
</organism>
<dbReference type="PANTHER" id="PTHR14453">
    <property type="entry name" value="PARP/ZINC FINGER CCCH TYPE DOMAIN CONTAINING PROTEIN"/>
    <property type="match status" value="1"/>
</dbReference>
<dbReference type="GO" id="GO:0070212">
    <property type="term" value="P:protein poly-ADP-ribosylation"/>
    <property type="evidence" value="ECO:0007669"/>
    <property type="project" value="TreeGrafter"/>
</dbReference>
<sequence length="42" mass="4567">MCHTTINHINHHGFNRSYAGKNAAMYGNGTYFAVSASYSASN</sequence>
<evidence type="ECO:0000256" key="5">
    <source>
        <dbReference type="ARBA" id="ARBA00023242"/>
    </source>
</evidence>
<dbReference type="STRING" id="8022.A0A060ZA43"/>
<dbReference type="Proteomes" id="UP000193380">
    <property type="component" value="Unassembled WGS sequence"/>
</dbReference>
<dbReference type="GO" id="GO:0003714">
    <property type="term" value="F:transcription corepressor activity"/>
    <property type="evidence" value="ECO:0007669"/>
    <property type="project" value="TreeGrafter"/>
</dbReference>
<evidence type="ECO:0000256" key="1">
    <source>
        <dbReference type="ARBA" id="ARBA00004123"/>
    </source>
</evidence>
<proteinExistence type="inferred from homology"/>
<reference evidence="8" key="2">
    <citation type="submission" date="2014-03" db="EMBL/GenBank/DDBJ databases">
        <authorList>
            <person name="Genoscope - CEA"/>
        </authorList>
    </citation>
    <scope>NUCLEOTIDE SEQUENCE</scope>
</reference>
<dbReference type="PANTHER" id="PTHR14453:SF89">
    <property type="entry name" value="PROTEIN MONO-ADP-RIBOSYLTRANSFERASE PARP14"/>
    <property type="match status" value="1"/>
</dbReference>
<feature type="non-terminal residue" evidence="8">
    <location>
        <position position="42"/>
    </location>
</feature>
<evidence type="ECO:0000259" key="7">
    <source>
        <dbReference type="PROSITE" id="PS51059"/>
    </source>
</evidence>
<name>A0A060ZA43_ONCMY</name>
<keyword evidence="3" id="KW-0808">Transferase</keyword>
<dbReference type="GO" id="GO:0005737">
    <property type="term" value="C:cytoplasm"/>
    <property type="evidence" value="ECO:0007669"/>
    <property type="project" value="TreeGrafter"/>
</dbReference>
<evidence type="ECO:0000256" key="3">
    <source>
        <dbReference type="ARBA" id="ARBA00022679"/>
    </source>
</evidence>
<evidence type="ECO:0000313" key="8">
    <source>
        <dbReference type="EMBL" id="CDR00958.1"/>
    </source>
</evidence>
<comment type="subcellular location">
    <subcellularLocation>
        <location evidence="1">Nucleus</location>
    </subcellularLocation>
</comment>
<evidence type="ECO:0000256" key="4">
    <source>
        <dbReference type="ARBA" id="ARBA00023027"/>
    </source>
</evidence>
<dbReference type="Gene3D" id="3.90.228.10">
    <property type="match status" value="1"/>
</dbReference>
<comment type="similarity">
    <text evidence="6">Belongs to the ARTD/PARP family.</text>
</comment>
<dbReference type="PaxDb" id="8022-A0A060ZA43"/>
<reference evidence="8" key="1">
    <citation type="journal article" date="2014" name="Nat. Commun.">
        <title>The rainbow trout genome provides novel insights into evolution after whole-genome duplication in vertebrates.</title>
        <authorList>
            <person name="Berthelot C."/>
            <person name="Brunet F."/>
            <person name="Chalopin D."/>
            <person name="Juanchich A."/>
            <person name="Bernard M."/>
            <person name="Noel B."/>
            <person name="Bento P."/>
            <person name="Da Silva C."/>
            <person name="Labadie K."/>
            <person name="Alberti A."/>
            <person name="Aury J.M."/>
            <person name="Louis A."/>
            <person name="Dehais P."/>
            <person name="Bardou P."/>
            <person name="Montfort J."/>
            <person name="Klopp C."/>
            <person name="Cabau C."/>
            <person name="Gaspin C."/>
            <person name="Thorgaard G.H."/>
            <person name="Boussaha M."/>
            <person name="Quillet E."/>
            <person name="Guyomard R."/>
            <person name="Galiana D."/>
            <person name="Bobe J."/>
            <person name="Volff J.N."/>
            <person name="Genet C."/>
            <person name="Wincker P."/>
            <person name="Jaillon O."/>
            <person name="Roest Crollius H."/>
            <person name="Guiguen Y."/>
        </authorList>
    </citation>
    <scope>NUCLEOTIDE SEQUENCE [LARGE SCALE GENOMIC DNA]</scope>
</reference>
<evidence type="ECO:0000313" key="9">
    <source>
        <dbReference type="Proteomes" id="UP000193380"/>
    </source>
</evidence>
<dbReference type="SUPFAM" id="SSF56399">
    <property type="entry name" value="ADP-ribosylation"/>
    <property type="match status" value="1"/>
</dbReference>
<protein>
    <recommendedName>
        <fullName evidence="7">PARP catalytic domain-containing protein</fullName>
    </recommendedName>
</protein>
<dbReference type="GO" id="GO:1990404">
    <property type="term" value="F:NAD+-protein mono-ADP-ribosyltransferase activity"/>
    <property type="evidence" value="ECO:0007669"/>
    <property type="project" value="TreeGrafter"/>
</dbReference>
<keyword evidence="4" id="KW-0520">NAD</keyword>